<evidence type="ECO:0000313" key="3">
    <source>
        <dbReference type="Proteomes" id="UP001152523"/>
    </source>
</evidence>
<organism evidence="2 3">
    <name type="scientific">Cuscuta epithymum</name>
    <dbReference type="NCBI Taxonomy" id="186058"/>
    <lineage>
        <taxon>Eukaryota</taxon>
        <taxon>Viridiplantae</taxon>
        <taxon>Streptophyta</taxon>
        <taxon>Embryophyta</taxon>
        <taxon>Tracheophyta</taxon>
        <taxon>Spermatophyta</taxon>
        <taxon>Magnoliopsida</taxon>
        <taxon>eudicotyledons</taxon>
        <taxon>Gunneridae</taxon>
        <taxon>Pentapetalae</taxon>
        <taxon>asterids</taxon>
        <taxon>lamiids</taxon>
        <taxon>Solanales</taxon>
        <taxon>Convolvulaceae</taxon>
        <taxon>Cuscuteae</taxon>
        <taxon>Cuscuta</taxon>
        <taxon>Cuscuta subgen. Cuscuta</taxon>
    </lineage>
</organism>
<protein>
    <recommendedName>
        <fullName evidence="1">AB hydrolase-1 domain-containing protein</fullName>
    </recommendedName>
</protein>
<dbReference type="GO" id="GO:0080031">
    <property type="term" value="F:methyl salicylate esterase activity"/>
    <property type="evidence" value="ECO:0007669"/>
    <property type="project" value="TreeGrafter"/>
</dbReference>
<keyword evidence="3" id="KW-1185">Reference proteome</keyword>
<proteinExistence type="predicted"/>
<reference evidence="2" key="1">
    <citation type="submission" date="2022-07" db="EMBL/GenBank/DDBJ databases">
        <authorList>
            <person name="Macas J."/>
            <person name="Novak P."/>
            <person name="Neumann P."/>
        </authorList>
    </citation>
    <scope>NUCLEOTIDE SEQUENCE</scope>
</reference>
<evidence type="ECO:0000259" key="1">
    <source>
        <dbReference type="Pfam" id="PF12697"/>
    </source>
</evidence>
<dbReference type="Pfam" id="PF12697">
    <property type="entry name" value="Abhydrolase_6"/>
    <property type="match status" value="1"/>
</dbReference>
<dbReference type="AlphaFoldDB" id="A0AAV0C3X8"/>
<dbReference type="Gene3D" id="3.40.50.1820">
    <property type="entry name" value="alpha/beta hydrolase"/>
    <property type="match status" value="1"/>
</dbReference>
<dbReference type="GO" id="GO:0080032">
    <property type="term" value="F:methyl jasmonate esterase activity"/>
    <property type="evidence" value="ECO:0007669"/>
    <property type="project" value="TreeGrafter"/>
</dbReference>
<dbReference type="GO" id="GO:0080030">
    <property type="term" value="F:methyl indole-3-acetate esterase activity"/>
    <property type="evidence" value="ECO:0007669"/>
    <property type="project" value="TreeGrafter"/>
</dbReference>
<dbReference type="EMBL" id="CAMAPF010000008">
    <property type="protein sequence ID" value="CAH9060772.1"/>
    <property type="molecule type" value="Genomic_DNA"/>
</dbReference>
<dbReference type="SUPFAM" id="SSF53474">
    <property type="entry name" value="alpha/beta-Hydrolases"/>
    <property type="match status" value="1"/>
</dbReference>
<dbReference type="InterPro" id="IPR045889">
    <property type="entry name" value="MES/HNL"/>
</dbReference>
<feature type="domain" description="AB hydrolase-1" evidence="1">
    <location>
        <begin position="23"/>
        <end position="236"/>
    </location>
</feature>
<sequence>MFLVTLSNNKHKKMEGNNKGHHFVLVHGICHGAWCWYKLIPILRFHGHRVSAVDLAASGVHPKQLEEIRTATDYVQPLIDFLGRLPADEKVVLIGHSYGGLAIALAMQSFPNKVLVSVFVSAYMPNSNTPPATLIQEYFRRLAHKSLMDCQVTFDGGLENPPTSITLGPNFMEAVVYTRCKLEEVELGKMLTRPGALFVEDMKKENLVTEDKYGSVKRVYVICEDDQLMDQDFQKHNIHSSTSP</sequence>
<dbReference type="GO" id="GO:0009694">
    <property type="term" value="P:jasmonic acid metabolic process"/>
    <property type="evidence" value="ECO:0007669"/>
    <property type="project" value="TreeGrafter"/>
</dbReference>
<evidence type="ECO:0000313" key="2">
    <source>
        <dbReference type="EMBL" id="CAH9060772.1"/>
    </source>
</evidence>
<dbReference type="GO" id="GO:0009696">
    <property type="term" value="P:salicylic acid metabolic process"/>
    <property type="evidence" value="ECO:0007669"/>
    <property type="project" value="TreeGrafter"/>
</dbReference>
<dbReference type="PANTHER" id="PTHR10992">
    <property type="entry name" value="METHYLESTERASE FAMILY MEMBER"/>
    <property type="match status" value="1"/>
</dbReference>
<dbReference type="Proteomes" id="UP001152523">
    <property type="component" value="Unassembled WGS sequence"/>
</dbReference>
<dbReference type="PANTHER" id="PTHR10992:SF943">
    <property type="entry name" value="METHYLESTERASE 10"/>
    <property type="match status" value="1"/>
</dbReference>
<comment type="caution">
    <text evidence="2">The sequence shown here is derived from an EMBL/GenBank/DDBJ whole genome shotgun (WGS) entry which is preliminary data.</text>
</comment>
<accession>A0AAV0C3X8</accession>
<gene>
    <name evidence="2" type="ORF">CEPIT_LOCUS1606</name>
</gene>
<dbReference type="InterPro" id="IPR029058">
    <property type="entry name" value="AB_hydrolase_fold"/>
</dbReference>
<name>A0AAV0C3X8_9ASTE</name>
<dbReference type="InterPro" id="IPR000073">
    <property type="entry name" value="AB_hydrolase_1"/>
</dbReference>
<feature type="non-terminal residue" evidence="2">
    <location>
        <position position="244"/>
    </location>
</feature>